<dbReference type="EMBL" id="SDMP01000001">
    <property type="protein sequence ID" value="RYR78487.1"/>
    <property type="molecule type" value="Genomic_DNA"/>
</dbReference>
<comment type="caution">
    <text evidence="1">The sequence shown here is derived from an EMBL/GenBank/DDBJ whole genome shotgun (WGS) entry which is preliminary data.</text>
</comment>
<evidence type="ECO:0008006" key="3">
    <source>
        <dbReference type="Google" id="ProtNLM"/>
    </source>
</evidence>
<dbReference type="PANTHER" id="PTHR47718">
    <property type="entry name" value="OS01G0519700 PROTEIN"/>
    <property type="match status" value="1"/>
</dbReference>
<evidence type="ECO:0000313" key="1">
    <source>
        <dbReference type="EMBL" id="RYR78487.1"/>
    </source>
</evidence>
<gene>
    <name evidence="1" type="ORF">Ahy_A01g003311</name>
</gene>
<dbReference type="AlphaFoldDB" id="A0A445ET35"/>
<protein>
    <recommendedName>
        <fullName evidence="3">FAR1 domain-containing protein</fullName>
    </recommendedName>
</protein>
<name>A0A445ET35_ARAHY</name>
<proteinExistence type="predicted"/>
<dbReference type="Proteomes" id="UP000289738">
    <property type="component" value="Chromosome A01"/>
</dbReference>
<accession>A0A445ET35</accession>
<sequence length="216" mass="25439">MEKRSASRRYIGRRRKKHVLNAEMGSDDTELSHELSNHTSICDEKIPSIGLGFNSWQQAQEFYTNYAKKVGFVTKTSINQSIHCNRKSYRESRVRATSRRNKIIATRCITRMYVMFDGEKENWMLSRLKLRHSHPCSAKKFVHYHAYREMTIHAMYVIEDNDEIDIQPNKTYLALANEVGRSSNVSYSEKEVKNYITGKLHNVDVKKMLEYFLQMK</sequence>
<reference evidence="1 2" key="1">
    <citation type="submission" date="2019-01" db="EMBL/GenBank/DDBJ databases">
        <title>Sequencing of cultivated peanut Arachis hypogaea provides insights into genome evolution and oil improvement.</title>
        <authorList>
            <person name="Chen X."/>
        </authorList>
    </citation>
    <scope>NUCLEOTIDE SEQUENCE [LARGE SCALE GENOMIC DNA]</scope>
    <source>
        <strain evidence="2">cv. Fuhuasheng</strain>
        <tissue evidence="1">Leaves</tissue>
    </source>
</reference>
<organism evidence="1 2">
    <name type="scientific">Arachis hypogaea</name>
    <name type="common">Peanut</name>
    <dbReference type="NCBI Taxonomy" id="3818"/>
    <lineage>
        <taxon>Eukaryota</taxon>
        <taxon>Viridiplantae</taxon>
        <taxon>Streptophyta</taxon>
        <taxon>Embryophyta</taxon>
        <taxon>Tracheophyta</taxon>
        <taxon>Spermatophyta</taxon>
        <taxon>Magnoliopsida</taxon>
        <taxon>eudicotyledons</taxon>
        <taxon>Gunneridae</taxon>
        <taxon>Pentapetalae</taxon>
        <taxon>rosids</taxon>
        <taxon>fabids</taxon>
        <taxon>Fabales</taxon>
        <taxon>Fabaceae</taxon>
        <taxon>Papilionoideae</taxon>
        <taxon>50 kb inversion clade</taxon>
        <taxon>dalbergioids sensu lato</taxon>
        <taxon>Dalbergieae</taxon>
        <taxon>Pterocarpus clade</taxon>
        <taxon>Arachis</taxon>
    </lineage>
</organism>
<keyword evidence="2" id="KW-1185">Reference proteome</keyword>
<evidence type="ECO:0000313" key="2">
    <source>
        <dbReference type="Proteomes" id="UP000289738"/>
    </source>
</evidence>